<evidence type="ECO:0000313" key="2">
    <source>
        <dbReference type="EMBL" id="EWS72701.1"/>
    </source>
</evidence>
<keyword evidence="1" id="KW-1133">Transmembrane helix</keyword>
<sequence length="181" mass="21542">MHSCYLTTKDYFKGFIVFTAFTNLLIAVIFKKVKVFVIIIYEQIVVLKTAIMVTDFRPMNQHQIYLLIKQYLLAFDLIIIEIMCFASLSQIISYPCQIQIYRSFLKIFFYAQKVTKMSLNLNLINHSYKHQYEQMQVNQQICQDFAQSSFLVNLNFTFSNQAVPTVKHYYLNHQFKYLKGF</sequence>
<evidence type="ECO:0000313" key="3">
    <source>
        <dbReference type="Proteomes" id="UP000009168"/>
    </source>
</evidence>
<dbReference type="RefSeq" id="XP_012654777.1">
    <property type="nucleotide sequence ID" value="XM_012799323.1"/>
</dbReference>
<dbReference type="KEGG" id="tet:TTHERM_000624648"/>
<name>W7XFC9_TETTS</name>
<evidence type="ECO:0000256" key="1">
    <source>
        <dbReference type="SAM" id="Phobius"/>
    </source>
</evidence>
<feature type="transmembrane region" description="Helical" evidence="1">
    <location>
        <begin position="36"/>
        <end position="54"/>
    </location>
</feature>
<dbReference type="Proteomes" id="UP000009168">
    <property type="component" value="Unassembled WGS sequence"/>
</dbReference>
<dbReference type="InParanoid" id="W7XFC9"/>
<dbReference type="GeneID" id="24439877"/>
<keyword evidence="1" id="KW-0472">Membrane</keyword>
<gene>
    <name evidence="2" type="ORF">TTHERM_000624648</name>
</gene>
<keyword evidence="1 2" id="KW-0812">Transmembrane</keyword>
<accession>W7XFC9</accession>
<proteinExistence type="predicted"/>
<reference evidence="3" key="1">
    <citation type="journal article" date="2006" name="PLoS Biol.">
        <title>Macronuclear genome sequence of the ciliate Tetrahymena thermophila, a model eukaryote.</title>
        <authorList>
            <person name="Eisen J.A."/>
            <person name="Coyne R.S."/>
            <person name="Wu M."/>
            <person name="Wu D."/>
            <person name="Thiagarajan M."/>
            <person name="Wortman J.R."/>
            <person name="Badger J.H."/>
            <person name="Ren Q."/>
            <person name="Amedeo P."/>
            <person name="Jones K.M."/>
            <person name="Tallon L.J."/>
            <person name="Delcher A.L."/>
            <person name="Salzberg S.L."/>
            <person name="Silva J.C."/>
            <person name="Haas B.J."/>
            <person name="Majoros W.H."/>
            <person name="Farzad M."/>
            <person name="Carlton J.M."/>
            <person name="Smith R.K. Jr."/>
            <person name="Garg J."/>
            <person name="Pearlman R.E."/>
            <person name="Karrer K.M."/>
            <person name="Sun L."/>
            <person name="Manning G."/>
            <person name="Elde N.C."/>
            <person name="Turkewitz A.P."/>
            <person name="Asai D.J."/>
            <person name="Wilkes D.E."/>
            <person name="Wang Y."/>
            <person name="Cai H."/>
            <person name="Collins K."/>
            <person name="Stewart B.A."/>
            <person name="Lee S.R."/>
            <person name="Wilamowska K."/>
            <person name="Weinberg Z."/>
            <person name="Ruzzo W.L."/>
            <person name="Wloga D."/>
            <person name="Gaertig J."/>
            <person name="Frankel J."/>
            <person name="Tsao C.-C."/>
            <person name="Gorovsky M.A."/>
            <person name="Keeling P.J."/>
            <person name="Waller R.F."/>
            <person name="Patron N.J."/>
            <person name="Cherry J.M."/>
            <person name="Stover N.A."/>
            <person name="Krieger C.J."/>
            <person name="del Toro C."/>
            <person name="Ryder H.F."/>
            <person name="Williamson S.C."/>
            <person name="Barbeau R.A."/>
            <person name="Hamilton E.P."/>
            <person name="Orias E."/>
        </authorList>
    </citation>
    <scope>NUCLEOTIDE SEQUENCE [LARGE SCALE GENOMIC DNA]</scope>
    <source>
        <strain evidence="3">SB210</strain>
    </source>
</reference>
<feature type="transmembrane region" description="Helical" evidence="1">
    <location>
        <begin position="66"/>
        <end position="88"/>
    </location>
</feature>
<organism evidence="2 3">
    <name type="scientific">Tetrahymena thermophila (strain SB210)</name>
    <dbReference type="NCBI Taxonomy" id="312017"/>
    <lineage>
        <taxon>Eukaryota</taxon>
        <taxon>Sar</taxon>
        <taxon>Alveolata</taxon>
        <taxon>Ciliophora</taxon>
        <taxon>Intramacronucleata</taxon>
        <taxon>Oligohymenophorea</taxon>
        <taxon>Hymenostomatida</taxon>
        <taxon>Tetrahymenina</taxon>
        <taxon>Tetrahymenidae</taxon>
        <taxon>Tetrahymena</taxon>
    </lineage>
</organism>
<protein>
    <submittedName>
        <fullName evidence="2">Transmembrane protein, putative</fullName>
    </submittedName>
</protein>
<dbReference type="AlphaFoldDB" id="W7XFC9"/>
<keyword evidence="3" id="KW-1185">Reference proteome</keyword>
<dbReference type="EMBL" id="GG662540">
    <property type="protein sequence ID" value="EWS72701.1"/>
    <property type="molecule type" value="Genomic_DNA"/>
</dbReference>
<feature type="transmembrane region" description="Helical" evidence="1">
    <location>
        <begin position="12"/>
        <end position="30"/>
    </location>
</feature>